<dbReference type="Gene3D" id="3.40.50.1820">
    <property type="entry name" value="alpha/beta hydrolase"/>
    <property type="match status" value="1"/>
</dbReference>
<feature type="domain" description="BD-FAE-like" evidence="2">
    <location>
        <begin position="331"/>
        <end position="431"/>
    </location>
</feature>
<dbReference type="PANTHER" id="PTHR48081:SF9">
    <property type="entry name" value="CARBOXYLESTERASE"/>
    <property type="match status" value="1"/>
</dbReference>
<accession>A0A8S5S3A2</accession>
<dbReference type="EMBL" id="BK032514">
    <property type="protein sequence ID" value="DAF45183.1"/>
    <property type="molecule type" value="Genomic_DNA"/>
</dbReference>
<dbReference type="InterPro" id="IPR029058">
    <property type="entry name" value="AB_hydrolase_fold"/>
</dbReference>
<dbReference type="InterPro" id="IPR050300">
    <property type="entry name" value="GDXG_lipolytic_enzyme"/>
</dbReference>
<dbReference type="GO" id="GO:0016787">
    <property type="term" value="F:hydrolase activity"/>
    <property type="evidence" value="ECO:0007669"/>
    <property type="project" value="UniProtKB-KW"/>
</dbReference>
<sequence>MSVFTGVGSAFVVYLLVEHLDDEGVVEHLVADGRFGAVARVDVYFVAQRDEHVEDRAHDPRVVASGQVRAADRLAEERVAREERLRPLVEEGDVARRMSRRAEHAEGGLSEADLLFAVQVALHGGHGADLHAEDRAARGGVFEQECVLRREGERDSVALLEVFDAQGMVEVPVGVGCQDGFQPVLGDEVVQGGILARRAVPGVDHDAFVRLVPEDIGVLLYRIERQAGDFQHVSDLFFGGGAALRSPSGVPGPRCAPRKFTFAKIALFAGFYLSLTPESKILHMKRLILVLCFALCLSLQGLASDGDCRTVRDIAYRSASGDPLIDSMCRLDIYLPADAKGFPTIIWFHGGGLSGGRREIPEALKGHGMAVVGVEYRLVPQVKVADCVADAAAAAAWVVEHIASYGGDPEKIFVAGHSAGGYLTSMIGLDKRWLAPYGIDPDTAFMALIPYSGQAVTHFARRSELGLPDTQPLVDDMAPMNHVRADAPPMLILSGDRELEMLGRYEENAYFWRMMRIVGHPDVRLLEFDGYDHGNMPEAGHPVALRYIREMLRKAER</sequence>
<evidence type="ECO:0000256" key="1">
    <source>
        <dbReference type="ARBA" id="ARBA00022801"/>
    </source>
</evidence>
<protein>
    <submittedName>
        <fullName evidence="3">Esterase/lipase</fullName>
    </submittedName>
</protein>
<dbReference type="Pfam" id="PF20434">
    <property type="entry name" value="BD-FAE"/>
    <property type="match status" value="1"/>
</dbReference>
<keyword evidence="1" id="KW-0378">Hydrolase</keyword>
<name>A0A8S5S3A2_9CAUD</name>
<proteinExistence type="predicted"/>
<evidence type="ECO:0000313" key="3">
    <source>
        <dbReference type="EMBL" id="DAF45183.1"/>
    </source>
</evidence>
<dbReference type="PANTHER" id="PTHR48081">
    <property type="entry name" value="AB HYDROLASE SUPERFAMILY PROTEIN C4A8.06C"/>
    <property type="match status" value="1"/>
</dbReference>
<reference evidence="3" key="1">
    <citation type="journal article" date="2021" name="Proc. Natl. Acad. Sci. U.S.A.">
        <title>A Catalog of Tens of Thousands of Viruses from Human Metagenomes Reveals Hidden Associations with Chronic Diseases.</title>
        <authorList>
            <person name="Tisza M.J."/>
            <person name="Buck C.B."/>
        </authorList>
    </citation>
    <scope>NUCLEOTIDE SEQUENCE</scope>
    <source>
        <strain evidence="3">CtBLh2</strain>
    </source>
</reference>
<evidence type="ECO:0000259" key="2">
    <source>
        <dbReference type="Pfam" id="PF20434"/>
    </source>
</evidence>
<dbReference type="InterPro" id="IPR049492">
    <property type="entry name" value="BD-FAE-like_dom"/>
</dbReference>
<dbReference type="SUPFAM" id="SSF53474">
    <property type="entry name" value="alpha/beta-Hydrolases"/>
    <property type="match status" value="1"/>
</dbReference>
<organism evidence="3">
    <name type="scientific">Siphoviridae sp. ctBLh2</name>
    <dbReference type="NCBI Taxonomy" id="2827803"/>
    <lineage>
        <taxon>Viruses</taxon>
        <taxon>Duplodnaviria</taxon>
        <taxon>Heunggongvirae</taxon>
        <taxon>Uroviricota</taxon>
        <taxon>Caudoviricetes</taxon>
    </lineage>
</organism>